<feature type="coiled-coil region" evidence="1">
    <location>
        <begin position="36"/>
        <end position="63"/>
    </location>
</feature>
<feature type="region of interest" description="Disordered" evidence="2">
    <location>
        <begin position="1"/>
        <end position="31"/>
    </location>
</feature>
<dbReference type="EMBL" id="JBJKFK010000644">
    <property type="protein sequence ID" value="KAL3315891.1"/>
    <property type="molecule type" value="Genomic_DNA"/>
</dbReference>
<keyword evidence="1" id="KW-0175">Coiled coil</keyword>
<evidence type="ECO:0000256" key="1">
    <source>
        <dbReference type="SAM" id="Coils"/>
    </source>
</evidence>
<evidence type="ECO:0000313" key="3">
    <source>
        <dbReference type="EMBL" id="KAL3315891.1"/>
    </source>
</evidence>
<keyword evidence="4" id="KW-1185">Reference proteome</keyword>
<gene>
    <name evidence="3" type="primary">MHC2_1</name>
    <name evidence="3" type="ORF">Ciccas_005471</name>
</gene>
<sequence>MTINLEDVPIPAPPDKHNLARFSSDPTEERREFDHISRETKSIKNLQAENELLRKKVIYLQRILEIQEAEFVKDKPMEDRGKMLMERWRQTVLRLMTDYEDMKTSLETETSNLRMQLETSQFERQDFARQIVTLETKLASHAMDTQMHKNREQNLLDELKRAEVDASEFALRFVDFENSYKMLAVASEDVCAFLHEVVVGSPDKHRAPSLLEQRRRILQLERQLDSLCDRLPVVLAILAKRAQNESLRDELVEHQQEITRLKQERELLLKHLNTDSRMIDEKVATQSEQIIAQLRSAEDQIVQLEDSLEVKHCVVALEKSLSDSRRAMEELLLEAESEREKHLKREQELQLEITETILRHRGVLPEEEEKKEEVESHLSWPFLITPAMFKN</sequence>
<evidence type="ECO:0000256" key="2">
    <source>
        <dbReference type="SAM" id="MobiDB-lite"/>
    </source>
</evidence>
<protein>
    <submittedName>
        <fullName evidence="3">MHC class II transactivator</fullName>
    </submittedName>
</protein>
<organism evidence="3 4">
    <name type="scientific">Cichlidogyrus casuarinus</name>
    <dbReference type="NCBI Taxonomy" id="1844966"/>
    <lineage>
        <taxon>Eukaryota</taxon>
        <taxon>Metazoa</taxon>
        <taxon>Spiralia</taxon>
        <taxon>Lophotrochozoa</taxon>
        <taxon>Platyhelminthes</taxon>
        <taxon>Monogenea</taxon>
        <taxon>Monopisthocotylea</taxon>
        <taxon>Dactylogyridea</taxon>
        <taxon>Ancyrocephalidae</taxon>
        <taxon>Cichlidogyrus</taxon>
    </lineage>
</organism>
<evidence type="ECO:0000313" key="4">
    <source>
        <dbReference type="Proteomes" id="UP001626550"/>
    </source>
</evidence>
<dbReference type="Proteomes" id="UP001626550">
    <property type="component" value="Unassembled WGS sequence"/>
</dbReference>
<proteinExistence type="predicted"/>
<feature type="coiled-coil region" evidence="1">
    <location>
        <begin position="210"/>
        <end position="352"/>
    </location>
</feature>
<comment type="caution">
    <text evidence="3">The sequence shown here is derived from an EMBL/GenBank/DDBJ whole genome shotgun (WGS) entry which is preliminary data.</text>
</comment>
<dbReference type="AlphaFoldDB" id="A0ABD2QC67"/>
<name>A0ABD2QC67_9PLAT</name>
<reference evidence="3 4" key="1">
    <citation type="submission" date="2024-11" db="EMBL/GenBank/DDBJ databases">
        <title>Adaptive evolution of stress response genes in parasites aligns with host niche diversity.</title>
        <authorList>
            <person name="Hahn C."/>
            <person name="Resl P."/>
        </authorList>
    </citation>
    <scope>NUCLEOTIDE SEQUENCE [LARGE SCALE GENOMIC DNA]</scope>
    <source>
        <strain evidence="3">EGGRZ-B1_66</strain>
        <tissue evidence="3">Body</tissue>
    </source>
</reference>
<accession>A0ABD2QC67</accession>